<dbReference type="GO" id="GO:0015145">
    <property type="term" value="F:monosaccharide transmembrane transporter activity"/>
    <property type="evidence" value="ECO:0007669"/>
    <property type="project" value="InterPro"/>
</dbReference>
<feature type="transmembrane region" description="Helical" evidence="10">
    <location>
        <begin position="21"/>
        <end position="42"/>
    </location>
</feature>
<sequence>MAVGGFDNPNNGDPNKDYPGAITFYVLVTCIIAAMGGLIFGYDIGISGGVTSMAPFLQKFFPSVYRKEALDESTNQYCKFDSVKLTMFTSSLYLAALVASFVASWVTKKLGRKISMFIGGLVFLAGAIINAAAQNIAMLIIGRILLGIGVGFANQAVPLYLSEMAPYKLRGSLNVVFQLCITIGILIANVVNYLTSKMEGGYGWRVSLGGAAVPALFIVVSSLFLPNTPNSMLEKNQPEKARAMLKRIRGVSDKEIEAEFKDILAASEASKAVKHPWRNIKNRQYRPQLIMSILIPFFQQFTGINVIMFYAPQLFKTIGFGDNASLLSALITGGINVLATIVSIYGTDKWGRRFLFLEGGIQMFIFQVLVTVFIGWKFGVSGDVTDLPKWYAGLVVFFICVYVAAFAWSWGPLGWLVPSEIFPLEIRSAAQSITVSVNMFFTFIVAQLFLTMLCHMKFGLFIFFAFFVLLMTLFVYFFLPETKNIPIEEMTCVWKSHWFWRRFMPEDRPQI</sequence>
<feature type="transmembrane region" description="Helical" evidence="10">
    <location>
        <begin position="289"/>
        <end position="312"/>
    </location>
</feature>
<evidence type="ECO:0000256" key="10">
    <source>
        <dbReference type="SAM" id="Phobius"/>
    </source>
</evidence>
<feature type="transmembrane region" description="Helical" evidence="10">
    <location>
        <begin position="429"/>
        <end position="452"/>
    </location>
</feature>
<evidence type="ECO:0000313" key="12">
    <source>
        <dbReference type="EMBL" id="SPD17586.1"/>
    </source>
</evidence>
<dbReference type="NCBIfam" id="TIGR00879">
    <property type="entry name" value="SP"/>
    <property type="match status" value="1"/>
</dbReference>
<protein>
    <recommendedName>
        <fullName evidence="11">Major facilitator superfamily (MFS) profile domain-containing protein</fullName>
    </recommendedName>
</protein>
<dbReference type="InterPro" id="IPR044778">
    <property type="entry name" value="MFS_STP/MST-like_plant"/>
</dbReference>
<keyword evidence="7 10" id="KW-1133">Transmembrane helix</keyword>
<keyword evidence="4" id="KW-0762">Sugar transport</keyword>
<feature type="transmembrane region" description="Helical" evidence="10">
    <location>
        <begin position="114"/>
        <end position="133"/>
    </location>
</feature>
<keyword evidence="8 10" id="KW-0472">Membrane</keyword>
<comment type="subcellular location">
    <subcellularLocation>
        <location evidence="1">Membrane</location>
        <topology evidence="1">Multi-pass membrane protein</topology>
    </subcellularLocation>
</comment>
<dbReference type="FunFam" id="1.20.1250.20:FF:000002">
    <property type="entry name" value="Sugar transport protein 13"/>
    <property type="match status" value="1"/>
</dbReference>
<feature type="domain" description="Major facilitator superfamily (MFS) profile" evidence="11">
    <location>
        <begin position="29"/>
        <end position="483"/>
    </location>
</feature>
<evidence type="ECO:0000256" key="1">
    <source>
        <dbReference type="ARBA" id="ARBA00004141"/>
    </source>
</evidence>
<dbReference type="InterPro" id="IPR020846">
    <property type="entry name" value="MFS_dom"/>
</dbReference>
<evidence type="ECO:0000256" key="4">
    <source>
        <dbReference type="ARBA" id="ARBA00022597"/>
    </source>
</evidence>
<dbReference type="InterPro" id="IPR045262">
    <property type="entry name" value="STP/PLT_plant"/>
</dbReference>
<feature type="transmembrane region" description="Helical" evidence="10">
    <location>
        <begin position="458"/>
        <end position="479"/>
    </location>
</feature>
<dbReference type="GO" id="GO:0015293">
    <property type="term" value="F:symporter activity"/>
    <property type="evidence" value="ECO:0007669"/>
    <property type="project" value="UniProtKB-KW"/>
</dbReference>
<dbReference type="CDD" id="cd17361">
    <property type="entry name" value="MFS_STP"/>
    <property type="match status" value="1"/>
</dbReference>
<feature type="transmembrane region" description="Helical" evidence="10">
    <location>
        <begin position="139"/>
        <end position="161"/>
    </location>
</feature>
<keyword evidence="5 10" id="KW-0812">Transmembrane</keyword>
<evidence type="ECO:0000256" key="5">
    <source>
        <dbReference type="ARBA" id="ARBA00022692"/>
    </source>
</evidence>
<dbReference type="Pfam" id="PF00083">
    <property type="entry name" value="Sugar_tr"/>
    <property type="match status" value="1"/>
</dbReference>
<feature type="transmembrane region" description="Helical" evidence="10">
    <location>
        <begin position="324"/>
        <end position="347"/>
    </location>
</feature>
<name>A0A2N9HU87_FAGSY</name>
<evidence type="ECO:0000256" key="9">
    <source>
        <dbReference type="RuleBase" id="RU003346"/>
    </source>
</evidence>
<organism evidence="12">
    <name type="scientific">Fagus sylvatica</name>
    <name type="common">Beechnut</name>
    <dbReference type="NCBI Taxonomy" id="28930"/>
    <lineage>
        <taxon>Eukaryota</taxon>
        <taxon>Viridiplantae</taxon>
        <taxon>Streptophyta</taxon>
        <taxon>Embryophyta</taxon>
        <taxon>Tracheophyta</taxon>
        <taxon>Spermatophyta</taxon>
        <taxon>Magnoliopsida</taxon>
        <taxon>eudicotyledons</taxon>
        <taxon>Gunneridae</taxon>
        <taxon>Pentapetalae</taxon>
        <taxon>rosids</taxon>
        <taxon>fabids</taxon>
        <taxon>Fagales</taxon>
        <taxon>Fagaceae</taxon>
        <taxon>Fagus</taxon>
    </lineage>
</organism>
<dbReference type="InterPro" id="IPR036259">
    <property type="entry name" value="MFS_trans_sf"/>
</dbReference>
<dbReference type="InterPro" id="IPR005828">
    <property type="entry name" value="MFS_sugar_transport-like"/>
</dbReference>
<dbReference type="PROSITE" id="PS50850">
    <property type="entry name" value="MFS"/>
    <property type="match status" value="1"/>
</dbReference>
<dbReference type="InterPro" id="IPR005829">
    <property type="entry name" value="Sugar_transporter_CS"/>
</dbReference>
<keyword evidence="6" id="KW-0769">Symport</keyword>
<accession>A0A2N9HU87</accession>
<feature type="transmembrane region" description="Helical" evidence="10">
    <location>
        <begin position="390"/>
        <end position="417"/>
    </location>
</feature>
<feature type="transmembrane region" description="Helical" evidence="10">
    <location>
        <begin position="354"/>
        <end position="378"/>
    </location>
</feature>
<gene>
    <name evidence="12" type="ORF">FSB_LOCUS45468</name>
</gene>
<evidence type="ECO:0000256" key="3">
    <source>
        <dbReference type="ARBA" id="ARBA00022448"/>
    </source>
</evidence>
<dbReference type="Gene3D" id="1.20.1250.20">
    <property type="entry name" value="MFS general substrate transporter like domains"/>
    <property type="match status" value="1"/>
</dbReference>
<keyword evidence="3 9" id="KW-0813">Transport</keyword>
<evidence type="ECO:0000259" key="11">
    <source>
        <dbReference type="PROSITE" id="PS50850"/>
    </source>
</evidence>
<dbReference type="SUPFAM" id="SSF103473">
    <property type="entry name" value="MFS general substrate transporter"/>
    <property type="match status" value="1"/>
</dbReference>
<evidence type="ECO:0000256" key="6">
    <source>
        <dbReference type="ARBA" id="ARBA00022847"/>
    </source>
</evidence>
<evidence type="ECO:0000256" key="8">
    <source>
        <dbReference type="ARBA" id="ARBA00023136"/>
    </source>
</evidence>
<evidence type="ECO:0000256" key="7">
    <source>
        <dbReference type="ARBA" id="ARBA00022989"/>
    </source>
</evidence>
<feature type="transmembrane region" description="Helical" evidence="10">
    <location>
        <begin position="173"/>
        <end position="194"/>
    </location>
</feature>
<comment type="similarity">
    <text evidence="2 9">Belongs to the major facilitator superfamily. Sugar transporter (TC 2.A.1.1) family.</text>
</comment>
<dbReference type="InterPro" id="IPR003663">
    <property type="entry name" value="Sugar/inositol_transpt"/>
</dbReference>
<dbReference type="PANTHER" id="PTHR23500">
    <property type="entry name" value="SOLUTE CARRIER FAMILY 2, FACILITATED GLUCOSE TRANSPORTER"/>
    <property type="match status" value="1"/>
</dbReference>
<dbReference type="EMBL" id="OIVN01004459">
    <property type="protein sequence ID" value="SPD17586.1"/>
    <property type="molecule type" value="Genomic_DNA"/>
</dbReference>
<dbReference type="AlphaFoldDB" id="A0A2N9HU87"/>
<evidence type="ECO:0000256" key="2">
    <source>
        <dbReference type="ARBA" id="ARBA00010992"/>
    </source>
</evidence>
<reference evidence="12" key="1">
    <citation type="submission" date="2018-02" db="EMBL/GenBank/DDBJ databases">
        <authorList>
            <person name="Cohen D.B."/>
            <person name="Kent A.D."/>
        </authorList>
    </citation>
    <scope>NUCLEOTIDE SEQUENCE</scope>
</reference>
<dbReference type="PRINTS" id="PR00171">
    <property type="entry name" value="SUGRTRNSPORT"/>
</dbReference>
<dbReference type="PANTHER" id="PTHR23500:SF567">
    <property type="entry name" value="SUGAR TRANSPORT PROTEIN 12-LIKE"/>
    <property type="match status" value="1"/>
</dbReference>
<proteinExistence type="inferred from homology"/>
<feature type="transmembrane region" description="Helical" evidence="10">
    <location>
        <begin position="206"/>
        <end position="225"/>
    </location>
</feature>
<dbReference type="GO" id="GO:0016020">
    <property type="term" value="C:membrane"/>
    <property type="evidence" value="ECO:0007669"/>
    <property type="project" value="UniProtKB-SubCell"/>
</dbReference>
<feature type="transmembrane region" description="Helical" evidence="10">
    <location>
        <begin position="85"/>
        <end position="107"/>
    </location>
</feature>
<dbReference type="PROSITE" id="PS00217">
    <property type="entry name" value="SUGAR_TRANSPORT_2"/>
    <property type="match status" value="1"/>
</dbReference>